<evidence type="ECO:0000256" key="9">
    <source>
        <dbReference type="ARBA" id="ARBA00023136"/>
    </source>
</evidence>
<dbReference type="Gene3D" id="1.20.810.10">
    <property type="entry name" value="Cytochrome Bc1 Complex, Chain C"/>
    <property type="match status" value="1"/>
</dbReference>
<feature type="non-terminal residue" evidence="12">
    <location>
        <position position="1"/>
    </location>
</feature>
<accession>A0A850QPP9</accession>
<evidence type="ECO:0000256" key="5">
    <source>
        <dbReference type="ARBA" id="ARBA00022723"/>
    </source>
</evidence>
<protein>
    <submittedName>
        <fullName evidence="12">Cytochrome b</fullName>
    </submittedName>
</protein>
<evidence type="ECO:0000256" key="3">
    <source>
        <dbReference type="ARBA" id="ARBA00022617"/>
    </source>
</evidence>
<comment type="subcellular location">
    <subcellularLocation>
        <location evidence="1">Membrane</location>
        <topology evidence="1">Multi-pass membrane protein</topology>
    </subcellularLocation>
</comment>
<evidence type="ECO:0000313" key="12">
    <source>
        <dbReference type="EMBL" id="NVO99993.1"/>
    </source>
</evidence>
<keyword evidence="3" id="KW-0349">Heme</keyword>
<keyword evidence="2" id="KW-0813">Transport</keyword>
<keyword evidence="5" id="KW-0479">Metal-binding</keyword>
<dbReference type="Proteomes" id="UP000533429">
    <property type="component" value="Unassembled WGS sequence"/>
</dbReference>
<dbReference type="GO" id="GO:0016491">
    <property type="term" value="F:oxidoreductase activity"/>
    <property type="evidence" value="ECO:0007669"/>
    <property type="project" value="InterPro"/>
</dbReference>
<proteinExistence type="predicted"/>
<evidence type="ECO:0000256" key="8">
    <source>
        <dbReference type="ARBA" id="ARBA00023004"/>
    </source>
</evidence>
<evidence type="ECO:0000256" key="7">
    <source>
        <dbReference type="ARBA" id="ARBA00022989"/>
    </source>
</evidence>
<sequence>DKLLGVAAMGLSIIMLFLLPWLDRCKVRSFRYRSKLHLANIAQFTVSFVALGILGALPATPTYTLLAQIFSFAYFMFFVLLFFYSKNEATKPLPERVNYK</sequence>
<evidence type="ECO:0000256" key="2">
    <source>
        <dbReference type="ARBA" id="ARBA00022448"/>
    </source>
</evidence>
<comment type="caution">
    <text evidence="12">The sequence shown here is derived from an EMBL/GenBank/DDBJ whole genome shotgun (WGS) entry which is preliminary data.</text>
</comment>
<dbReference type="SUPFAM" id="SSF81648">
    <property type="entry name" value="a domain/subunit of cytochrome bc1 complex (Ubiquinol-cytochrome c reductase)"/>
    <property type="match status" value="1"/>
</dbReference>
<dbReference type="GO" id="GO:0046872">
    <property type="term" value="F:metal ion binding"/>
    <property type="evidence" value="ECO:0007669"/>
    <property type="project" value="UniProtKB-KW"/>
</dbReference>
<evidence type="ECO:0000256" key="1">
    <source>
        <dbReference type="ARBA" id="ARBA00004141"/>
    </source>
</evidence>
<dbReference type="InterPro" id="IPR005798">
    <property type="entry name" value="Cyt_b/b6_C"/>
</dbReference>
<dbReference type="AlphaFoldDB" id="A0A850QPP9"/>
<feature type="domain" description="Cytochrome b/b6 C-terminal region profile" evidence="11">
    <location>
        <begin position="1"/>
        <end position="95"/>
    </location>
</feature>
<keyword evidence="7 10" id="KW-1133">Transmembrane helix</keyword>
<evidence type="ECO:0000313" key="13">
    <source>
        <dbReference type="Proteomes" id="UP000533429"/>
    </source>
</evidence>
<keyword evidence="8" id="KW-0408">Iron</keyword>
<dbReference type="PROSITE" id="PS51003">
    <property type="entry name" value="CYTB_CTER"/>
    <property type="match status" value="1"/>
</dbReference>
<name>A0A850QPP9_PHODD</name>
<evidence type="ECO:0000256" key="10">
    <source>
        <dbReference type="SAM" id="Phobius"/>
    </source>
</evidence>
<dbReference type="GO" id="GO:0009055">
    <property type="term" value="F:electron transfer activity"/>
    <property type="evidence" value="ECO:0007669"/>
    <property type="project" value="InterPro"/>
</dbReference>
<evidence type="ECO:0000256" key="4">
    <source>
        <dbReference type="ARBA" id="ARBA00022692"/>
    </source>
</evidence>
<evidence type="ECO:0000256" key="6">
    <source>
        <dbReference type="ARBA" id="ARBA00022982"/>
    </source>
</evidence>
<feature type="transmembrane region" description="Helical" evidence="10">
    <location>
        <begin position="63"/>
        <end position="84"/>
    </location>
</feature>
<dbReference type="EMBL" id="JABXOR010000451">
    <property type="protein sequence ID" value="NVO99993.1"/>
    <property type="molecule type" value="Genomic_DNA"/>
</dbReference>
<keyword evidence="6" id="KW-0249">Electron transport</keyword>
<dbReference type="Pfam" id="PF00032">
    <property type="entry name" value="Cytochrom_B_C"/>
    <property type="match status" value="1"/>
</dbReference>
<dbReference type="InterPro" id="IPR027387">
    <property type="entry name" value="Cytb/b6-like_sf"/>
</dbReference>
<dbReference type="GO" id="GO:0016020">
    <property type="term" value="C:membrane"/>
    <property type="evidence" value="ECO:0007669"/>
    <property type="project" value="UniProtKB-SubCell"/>
</dbReference>
<evidence type="ECO:0000259" key="11">
    <source>
        <dbReference type="PROSITE" id="PS51003"/>
    </source>
</evidence>
<keyword evidence="9 10" id="KW-0472">Membrane</keyword>
<feature type="transmembrane region" description="Helical" evidence="10">
    <location>
        <begin position="36"/>
        <end position="57"/>
    </location>
</feature>
<dbReference type="InterPro" id="IPR036150">
    <property type="entry name" value="Cyt_b/b6_C_sf"/>
</dbReference>
<feature type="transmembrane region" description="Helical" evidence="10">
    <location>
        <begin position="6"/>
        <end position="24"/>
    </location>
</feature>
<reference evidence="12 13" key="1">
    <citation type="submission" date="2020-06" db="EMBL/GenBank/DDBJ databases">
        <title>Photobacterium damselae subsp. damselae comparative genomics.</title>
        <authorList>
            <person name="Osorio C.R."/>
        </authorList>
    </citation>
    <scope>NUCLEOTIDE SEQUENCE [LARGE SCALE GENOMIC DNA]</scope>
    <source>
        <strain evidence="12 13">TW250/03</strain>
    </source>
</reference>
<keyword evidence="4 10" id="KW-0812">Transmembrane</keyword>
<organism evidence="12 13">
    <name type="scientific">Photobacterium damselae subsp. damselae</name>
    <name type="common">Listonella damsela</name>
    <dbReference type="NCBI Taxonomy" id="85581"/>
    <lineage>
        <taxon>Bacteria</taxon>
        <taxon>Pseudomonadati</taxon>
        <taxon>Pseudomonadota</taxon>
        <taxon>Gammaproteobacteria</taxon>
        <taxon>Vibrionales</taxon>
        <taxon>Vibrionaceae</taxon>
        <taxon>Photobacterium</taxon>
    </lineage>
</organism>
<gene>
    <name evidence="12" type="ORF">HWA77_07185</name>
</gene>